<evidence type="ECO:0000313" key="2">
    <source>
        <dbReference type="Proteomes" id="UP000887578"/>
    </source>
</evidence>
<name>A0A914PZI5_9BILA</name>
<organism evidence="2 3">
    <name type="scientific">Panagrolaimus davidi</name>
    <dbReference type="NCBI Taxonomy" id="227884"/>
    <lineage>
        <taxon>Eukaryota</taxon>
        <taxon>Metazoa</taxon>
        <taxon>Ecdysozoa</taxon>
        <taxon>Nematoda</taxon>
        <taxon>Chromadorea</taxon>
        <taxon>Rhabditida</taxon>
        <taxon>Tylenchina</taxon>
        <taxon>Panagrolaimomorpha</taxon>
        <taxon>Panagrolaimoidea</taxon>
        <taxon>Panagrolaimidae</taxon>
        <taxon>Panagrolaimus</taxon>
    </lineage>
</organism>
<dbReference type="Proteomes" id="UP000887578">
    <property type="component" value="Unplaced"/>
</dbReference>
<dbReference type="WBParaSite" id="PDA_v2.g24278.t1">
    <property type="protein sequence ID" value="PDA_v2.g24278.t1"/>
    <property type="gene ID" value="PDA_v2.g24278"/>
</dbReference>
<dbReference type="AlphaFoldDB" id="A0A914PZI5"/>
<keyword evidence="2" id="KW-1185">Reference proteome</keyword>
<accession>A0A914PZI5</accession>
<evidence type="ECO:0000256" key="1">
    <source>
        <dbReference type="SAM" id="MobiDB-lite"/>
    </source>
</evidence>
<reference evidence="3" key="1">
    <citation type="submission" date="2022-11" db="UniProtKB">
        <authorList>
            <consortium name="WormBaseParasite"/>
        </authorList>
    </citation>
    <scope>IDENTIFICATION</scope>
</reference>
<protein>
    <submittedName>
        <fullName evidence="3">Uncharacterized protein</fullName>
    </submittedName>
</protein>
<feature type="region of interest" description="Disordered" evidence="1">
    <location>
        <begin position="1"/>
        <end position="46"/>
    </location>
</feature>
<proteinExistence type="predicted"/>
<evidence type="ECO:0000313" key="3">
    <source>
        <dbReference type="WBParaSite" id="PDA_v2.g24278.t1"/>
    </source>
</evidence>
<sequence>MSQTPSPSTVKTSTTRSNSGSSTNRNLSGNIETPSPSTIATSRRTSSSFNSIPLLNIQTKIQIFKKESEENKKEATVVPRTPILTKEVLEKAAKIEESLKAHKESKTKFQLSYLLSPKKLQNYKKEKKIWKSQDPVNLALEEHFSRTFSTPSPKKMPKKPAFEVNMKTDEITLDQKLNREVIEELAGKLKYTFVEKSDV</sequence>